<evidence type="ECO:0000256" key="1">
    <source>
        <dbReference type="SAM" id="SignalP"/>
    </source>
</evidence>
<reference evidence="2" key="1">
    <citation type="submission" date="2021-06" db="EMBL/GenBank/DDBJ databases">
        <authorList>
            <person name="Kallberg Y."/>
            <person name="Tangrot J."/>
            <person name="Rosling A."/>
        </authorList>
    </citation>
    <scope>NUCLEOTIDE SEQUENCE</scope>
    <source>
        <strain evidence="2">MT106</strain>
    </source>
</reference>
<accession>A0A9N9F592</accession>
<feature type="chain" id="PRO_5040225574" evidence="1">
    <location>
        <begin position="25"/>
        <end position="107"/>
    </location>
</feature>
<evidence type="ECO:0000313" key="3">
    <source>
        <dbReference type="Proteomes" id="UP000789831"/>
    </source>
</evidence>
<keyword evidence="1" id="KW-0732">Signal</keyword>
<name>A0A9N9F592_9GLOM</name>
<gene>
    <name evidence="2" type="ORF">AGERDE_LOCUS4765</name>
</gene>
<organism evidence="2 3">
    <name type="scientific">Ambispora gerdemannii</name>
    <dbReference type="NCBI Taxonomy" id="144530"/>
    <lineage>
        <taxon>Eukaryota</taxon>
        <taxon>Fungi</taxon>
        <taxon>Fungi incertae sedis</taxon>
        <taxon>Mucoromycota</taxon>
        <taxon>Glomeromycotina</taxon>
        <taxon>Glomeromycetes</taxon>
        <taxon>Archaeosporales</taxon>
        <taxon>Ambisporaceae</taxon>
        <taxon>Ambispora</taxon>
    </lineage>
</organism>
<keyword evidence="3" id="KW-1185">Reference proteome</keyword>
<dbReference type="EMBL" id="CAJVPL010000576">
    <property type="protein sequence ID" value="CAG8511474.1"/>
    <property type="molecule type" value="Genomic_DNA"/>
</dbReference>
<protein>
    <submittedName>
        <fullName evidence="2">243_t:CDS:1</fullName>
    </submittedName>
</protein>
<sequence>MTKHINLFIIFTLTFAFVFTFANGASLKKRAASQYAQNWTTTFKKNADCSIEGYITFSLCDDPSELEVSGAFTKGFDGKPQSYTFEIYDTKGKLINTFKPKFECFPG</sequence>
<feature type="signal peptide" evidence="1">
    <location>
        <begin position="1"/>
        <end position="24"/>
    </location>
</feature>
<proteinExistence type="predicted"/>
<comment type="caution">
    <text evidence="2">The sequence shown here is derived from an EMBL/GenBank/DDBJ whole genome shotgun (WGS) entry which is preliminary data.</text>
</comment>
<feature type="non-terminal residue" evidence="2">
    <location>
        <position position="107"/>
    </location>
</feature>
<dbReference type="Proteomes" id="UP000789831">
    <property type="component" value="Unassembled WGS sequence"/>
</dbReference>
<evidence type="ECO:0000313" key="2">
    <source>
        <dbReference type="EMBL" id="CAG8511474.1"/>
    </source>
</evidence>
<dbReference type="AlphaFoldDB" id="A0A9N9F592"/>